<organism evidence="8 9">
    <name type="scientific">Pleurotus ostreatus</name>
    <name type="common">Oyster mushroom</name>
    <name type="synonym">White-rot fungus</name>
    <dbReference type="NCBI Taxonomy" id="5322"/>
    <lineage>
        <taxon>Eukaryota</taxon>
        <taxon>Fungi</taxon>
        <taxon>Dikarya</taxon>
        <taxon>Basidiomycota</taxon>
        <taxon>Agaricomycotina</taxon>
        <taxon>Agaricomycetes</taxon>
        <taxon>Agaricomycetidae</taxon>
        <taxon>Agaricales</taxon>
        <taxon>Pleurotineae</taxon>
        <taxon>Pleurotaceae</taxon>
        <taxon>Pleurotus</taxon>
    </lineage>
</organism>
<dbReference type="GO" id="GO:1903013">
    <property type="term" value="P:response to differentiation-inducing factor 1"/>
    <property type="evidence" value="ECO:0007669"/>
    <property type="project" value="TreeGrafter"/>
</dbReference>
<evidence type="ECO:0000256" key="5">
    <source>
        <dbReference type="ARBA" id="ARBA00022840"/>
    </source>
</evidence>
<accession>A0A8H6ZM00</accession>
<dbReference type="PANTHER" id="PTHR45992:SF2">
    <property type="entry name" value="EUKARYOTIC ELONGATION FACTOR 2 KINASE"/>
    <property type="match status" value="1"/>
</dbReference>
<evidence type="ECO:0000259" key="7">
    <source>
        <dbReference type="PROSITE" id="PS51158"/>
    </source>
</evidence>
<proteinExistence type="predicted"/>
<sequence>MLAICEISEVYRALTEIHSTLKSRCIVLAVPCVHAALANSNEVDGVKKSYLIEEVIDGKFIKYINNDSPELLPMENLDQERRAKFLAFAQHVQYFKTESVFISDLQGGDTLLTDPQITTDPSITKGQIFASGNLPSAFTNFKRLHTCNYFCKWYKLHSLSLSSSDSESHSNQPLFVGSVDSPDKIA</sequence>
<keyword evidence="3" id="KW-0547">Nucleotide-binding</keyword>
<feature type="region of interest" description="Disordered" evidence="6">
    <location>
        <begin position="165"/>
        <end position="186"/>
    </location>
</feature>
<dbReference type="Proteomes" id="UP000623687">
    <property type="component" value="Unassembled WGS sequence"/>
</dbReference>
<feature type="domain" description="Alpha-type protein kinase" evidence="7">
    <location>
        <begin position="1"/>
        <end position="159"/>
    </location>
</feature>
<dbReference type="GeneID" id="59379341"/>
<keyword evidence="9" id="KW-1185">Reference proteome</keyword>
<keyword evidence="4" id="KW-0418">Kinase</keyword>
<dbReference type="GO" id="GO:0005524">
    <property type="term" value="F:ATP binding"/>
    <property type="evidence" value="ECO:0007669"/>
    <property type="project" value="UniProtKB-KW"/>
</dbReference>
<dbReference type="InterPro" id="IPR011009">
    <property type="entry name" value="Kinase-like_dom_sf"/>
</dbReference>
<name>A0A8H6ZM00_PLEOS</name>
<comment type="caution">
    <text evidence="8">The sequence shown here is derived from an EMBL/GenBank/DDBJ whole genome shotgun (WGS) entry which is preliminary data.</text>
</comment>
<dbReference type="Pfam" id="PF02816">
    <property type="entry name" value="Alpha_kinase"/>
    <property type="match status" value="1"/>
</dbReference>
<dbReference type="GO" id="GO:0031037">
    <property type="term" value="P:myosin II filament disassembly"/>
    <property type="evidence" value="ECO:0007669"/>
    <property type="project" value="TreeGrafter"/>
</dbReference>
<dbReference type="OrthoDB" id="2658733at2759"/>
<protein>
    <recommendedName>
        <fullName evidence="7">Alpha-type protein kinase domain-containing protein</fullName>
    </recommendedName>
</protein>
<dbReference type="AlphaFoldDB" id="A0A8H6ZM00"/>
<dbReference type="SUPFAM" id="SSF56112">
    <property type="entry name" value="Protein kinase-like (PK-like)"/>
    <property type="match status" value="1"/>
</dbReference>
<dbReference type="PANTHER" id="PTHR45992">
    <property type="entry name" value="EUKARYOTIC ELONGATION FACTOR 2 KINASE-RELATED"/>
    <property type="match status" value="1"/>
</dbReference>
<dbReference type="InterPro" id="IPR051852">
    <property type="entry name" value="Alpha-type_PK"/>
</dbReference>
<keyword evidence="1" id="KW-0723">Serine/threonine-protein kinase</keyword>
<dbReference type="Gene3D" id="3.20.200.10">
    <property type="entry name" value="MHCK/EF2 kinase"/>
    <property type="match status" value="1"/>
</dbReference>
<evidence type="ECO:0000313" key="9">
    <source>
        <dbReference type="Proteomes" id="UP000623687"/>
    </source>
</evidence>
<dbReference type="RefSeq" id="XP_036628412.1">
    <property type="nucleotide sequence ID" value="XM_036779023.1"/>
</dbReference>
<gene>
    <name evidence="8" type="ORF">PC9H_009523</name>
</gene>
<keyword evidence="2" id="KW-0808">Transferase</keyword>
<dbReference type="PROSITE" id="PS51158">
    <property type="entry name" value="ALPHA_KINASE"/>
    <property type="match status" value="1"/>
</dbReference>
<evidence type="ECO:0000313" key="8">
    <source>
        <dbReference type="EMBL" id="KAF7424218.1"/>
    </source>
</evidence>
<evidence type="ECO:0000256" key="2">
    <source>
        <dbReference type="ARBA" id="ARBA00022679"/>
    </source>
</evidence>
<evidence type="ECO:0000256" key="6">
    <source>
        <dbReference type="SAM" id="MobiDB-lite"/>
    </source>
</evidence>
<dbReference type="GO" id="GO:0004674">
    <property type="term" value="F:protein serine/threonine kinase activity"/>
    <property type="evidence" value="ECO:0007669"/>
    <property type="project" value="UniProtKB-KW"/>
</dbReference>
<evidence type="ECO:0000256" key="4">
    <source>
        <dbReference type="ARBA" id="ARBA00022777"/>
    </source>
</evidence>
<keyword evidence="5" id="KW-0067">ATP-binding</keyword>
<dbReference type="InterPro" id="IPR004166">
    <property type="entry name" value="a-kinase_dom"/>
</dbReference>
<evidence type="ECO:0000256" key="1">
    <source>
        <dbReference type="ARBA" id="ARBA00022527"/>
    </source>
</evidence>
<dbReference type="EMBL" id="JACETU010000007">
    <property type="protein sequence ID" value="KAF7424218.1"/>
    <property type="molecule type" value="Genomic_DNA"/>
</dbReference>
<reference evidence="8" key="1">
    <citation type="submission" date="2019-07" db="EMBL/GenBank/DDBJ databases">
        <authorList>
            <person name="Palmer J.M."/>
        </authorList>
    </citation>
    <scope>NUCLEOTIDE SEQUENCE</scope>
    <source>
        <strain evidence="8">PC9</strain>
    </source>
</reference>
<dbReference type="VEuPathDB" id="FungiDB:PC9H_009523"/>
<evidence type="ECO:0000256" key="3">
    <source>
        <dbReference type="ARBA" id="ARBA00022741"/>
    </source>
</evidence>